<feature type="transmembrane region" description="Helical" evidence="4">
    <location>
        <begin position="80"/>
        <end position="100"/>
    </location>
</feature>
<evidence type="ECO:0000256" key="3">
    <source>
        <dbReference type="ARBA" id="ARBA00034247"/>
    </source>
</evidence>
<dbReference type="InterPro" id="IPR043128">
    <property type="entry name" value="Rev_trsase/Diguanyl_cyclase"/>
</dbReference>
<comment type="catalytic activity">
    <reaction evidence="3">
        <text>2 GTP = 3',3'-c-di-GMP + 2 diphosphate</text>
        <dbReference type="Rhea" id="RHEA:24898"/>
        <dbReference type="ChEBI" id="CHEBI:33019"/>
        <dbReference type="ChEBI" id="CHEBI:37565"/>
        <dbReference type="ChEBI" id="CHEBI:58805"/>
        <dbReference type="EC" id="2.7.7.65"/>
    </reaction>
</comment>
<feature type="transmembrane region" description="Helical" evidence="4">
    <location>
        <begin position="154"/>
        <end position="174"/>
    </location>
</feature>
<evidence type="ECO:0000259" key="5">
    <source>
        <dbReference type="PROSITE" id="PS50887"/>
    </source>
</evidence>
<dbReference type="Gene3D" id="3.30.70.270">
    <property type="match status" value="1"/>
</dbReference>
<reference evidence="7" key="1">
    <citation type="journal article" date="2018" name="Front. Microbiol.">
        <title>Genome-Based Analysis Reveals the Taxonomy and Diversity of the Family Idiomarinaceae.</title>
        <authorList>
            <person name="Liu Y."/>
            <person name="Lai Q."/>
            <person name="Shao Z."/>
        </authorList>
    </citation>
    <scope>NUCLEOTIDE SEQUENCE [LARGE SCALE GENOMIC DNA]</scope>
    <source>
        <strain evidence="7">GBPy7</strain>
    </source>
</reference>
<dbReference type="AlphaFoldDB" id="A0A432VWK2"/>
<feature type="transmembrane region" description="Helical" evidence="4">
    <location>
        <begin position="106"/>
        <end position="123"/>
    </location>
</feature>
<comment type="cofactor">
    <cofactor evidence="1">
        <name>Mg(2+)</name>
        <dbReference type="ChEBI" id="CHEBI:18420"/>
    </cofactor>
</comment>
<evidence type="ECO:0000256" key="1">
    <source>
        <dbReference type="ARBA" id="ARBA00001946"/>
    </source>
</evidence>
<sequence>MKNKLKKPSGLNASLALTHDPEQHQRSLLNALLIIIFVFSAAIGTINILNFGAVFTALFNYISMLAAALIWLFYKRTKNLSIASWLLCGAVLFNLFAFMYIAKGGAYSLIWITVLPPVTFFLLGKRSGSWLTGSVFCLLVAVLAWQMPNLPSTRFSMGALLNITEVLLALWLVFRHYEGSREAAFAALERLSVTDKLTGLHNRAKLDLTLEKYMGYVERFEKPFAVLLIDIDHFKRVNDKFGHLQGDLVLQKVAKILHSNIRKTDELGRWGGEEFLLLCPDTDLSAALHLAQQLREKIAKNASTVGTQVTVSIGVAEIRQHMATAEALGLADTALYRAKENGRNCVVHA</sequence>
<keyword evidence="4" id="KW-1133">Transmembrane helix</keyword>
<dbReference type="CDD" id="cd01949">
    <property type="entry name" value="GGDEF"/>
    <property type="match status" value="1"/>
</dbReference>
<dbReference type="Proteomes" id="UP000288395">
    <property type="component" value="Unassembled WGS sequence"/>
</dbReference>
<dbReference type="InterPro" id="IPR000160">
    <property type="entry name" value="GGDEF_dom"/>
</dbReference>
<organism evidence="6 7">
    <name type="scientific">Aliidiomarina iranensis</name>
    <dbReference type="NCBI Taxonomy" id="1434071"/>
    <lineage>
        <taxon>Bacteria</taxon>
        <taxon>Pseudomonadati</taxon>
        <taxon>Pseudomonadota</taxon>
        <taxon>Gammaproteobacteria</taxon>
        <taxon>Alteromonadales</taxon>
        <taxon>Idiomarinaceae</taxon>
        <taxon>Aliidiomarina</taxon>
    </lineage>
</organism>
<comment type="caution">
    <text evidence="6">The sequence shown here is derived from an EMBL/GenBank/DDBJ whole genome shotgun (WGS) entry which is preliminary data.</text>
</comment>
<dbReference type="InterPro" id="IPR050469">
    <property type="entry name" value="Diguanylate_Cyclase"/>
</dbReference>
<keyword evidence="4" id="KW-0812">Transmembrane</keyword>
<keyword evidence="4" id="KW-0472">Membrane</keyword>
<dbReference type="Pfam" id="PF20966">
    <property type="entry name" value="MASE6"/>
    <property type="match status" value="1"/>
</dbReference>
<accession>A0A432VWK2</accession>
<evidence type="ECO:0000313" key="6">
    <source>
        <dbReference type="EMBL" id="RUO20841.1"/>
    </source>
</evidence>
<evidence type="ECO:0000256" key="4">
    <source>
        <dbReference type="SAM" id="Phobius"/>
    </source>
</evidence>
<name>A0A432VWK2_9GAMM</name>
<proteinExistence type="predicted"/>
<feature type="transmembrane region" description="Helical" evidence="4">
    <location>
        <begin position="28"/>
        <end position="48"/>
    </location>
</feature>
<dbReference type="PROSITE" id="PS50887">
    <property type="entry name" value="GGDEF"/>
    <property type="match status" value="1"/>
</dbReference>
<dbReference type="FunFam" id="3.30.70.270:FF:000001">
    <property type="entry name" value="Diguanylate cyclase domain protein"/>
    <property type="match status" value="1"/>
</dbReference>
<dbReference type="InterPro" id="IPR048435">
    <property type="entry name" value="MASE6"/>
</dbReference>
<dbReference type="OrthoDB" id="9812260at2"/>
<dbReference type="PANTHER" id="PTHR45138:SF9">
    <property type="entry name" value="DIGUANYLATE CYCLASE DGCM-RELATED"/>
    <property type="match status" value="1"/>
</dbReference>
<gene>
    <name evidence="6" type="ORF">CWE08_06995</name>
</gene>
<dbReference type="InterPro" id="IPR029787">
    <property type="entry name" value="Nucleotide_cyclase"/>
</dbReference>
<dbReference type="NCBIfam" id="TIGR00254">
    <property type="entry name" value="GGDEF"/>
    <property type="match status" value="1"/>
</dbReference>
<dbReference type="SUPFAM" id="SSF55073">
    <property type="entry name" value="Nucleotide cyclase"/>
    <property type="match status" value="1"/>
</dbReference>
<dbReference type="GO" id="GO:0052621">
    <property type="term" value="F:diguanylate cyclase activity"/>
    <property type="evidence" value="ECO:0007669"/>
    <property type="project" value="UniProtKB-EC"/>
</dbReference>
<feature type="transmembrane region" description="Helical" evidence="4">
    <location>
        <begin position="54"/>
        <end position="73"/>
    </location>
</feature>
<dbReference type="EC" id="2.7.7.65" evidence="2"/>
<dbReference type="RefSeq" id="WP_126767059.1">
    <property type="nucleotide sequence ID" value="NZ_PIPJ01000004.1"/>
</dbReference>
<evidence type="ECO:0000256" key="2">
    <source>
        <dbReference type="ARBA" id="ARBA00012528"/>
    </source>
</evidence>
<dbReference type="EMBL" id="PIPJ01000004">
    <property type="protein sequence ID" value="RUO20841.1"/>
    <property type="molecule type" value="Genomic_DNA"/>
</dbReference>
<dbReference type="SMART" id="SM00267">
    <property type="entry name" value="GGDEF"/>
    <property type="match status" value="1"/>
</dbReference>
<dbReference type="PANTHER" id="PTHR45138">
    <property type="entry name" value="REGULATORY COMPONENTS OF SENSORY TRANSDUCTION SYSTEM"/>
    <property type="match status" value="1"/>
</dbReference>
<protein>
    <recommendedName>
        <fullName evidence="2">diguanylate cyclase</fullName>
        <ecNumber evidence="2">2.7.7.65</ecNumber>
    </recommendedName>
</protein>
<feature type="transmembrane region" description="Helical" evidence="4">
    <location>
        <begin position="130"/>
        <end position="148"/>
    </location>
</feature>
<feature type="domain" description="GGDEF" evidence="5">
    <location>
        <begin position="222"/>
        <end position="349"/>
    </location>
</feature>
<evidence type="ECO:0000313" key="7">
    <source>
        <dbReference type="Proteomes" id="UP000288395"/>
    </source>
</evidence>
<keyword evidence="7" id="KW-1185">Reference proteome</keyword>
<dbReference type="Pfam" id="PF00990">
    <property type="entry name" value="GGDEF"/>
    <property type="match status" value="1"/>
</dbReference>